<evidence type="ECO:0000256" key="7">
    <source>
        <dbReference type="HAMAP-Rule" id="MF_00804"/>
    </source>
</evidence>
<gene>
    <name evidence="7" type="primary">betB</name>
    <name evidence="11" type="ORF">RISW2_02350</name>
</gene>
<dbReference type="InterPro" id="IPR015590">
    <property type="entry name" value="Aldehyde_DH_dom"/>
</dbReference>
<evidence type="ECO:0000256" key="5">
    <source>
        <dbReference type="ARBA" id="ARBA00023027"/>
    </source>
</evidence>
<protein>
    <recommendedName>
        <fullName evidence="7">Betaine aldehyde dehydrogenase</fullName>
        <shortName evidence="7">BADH</shortName>
        <ecNumber evidence="7">1.2.1.8</ecNumber>
    </recommendedName>
</protein>
<dbReference type="Pfam" id="PF00171">
    <property type="entry name" value="Aldedh"/>
    <property type="match status" value="1"/>
</dbReference>
<dbReference type="NCBIfam" id="TIGR01804">
    <property type="entry name" value="BADH"/>
    <property type="match status" value="1"/>
</dbReference>
<comment type="function">
    <text evidence="7">Involved in the biosynthesis of the osmoprotectant glycine betaine. Catalyzes the irreversible oxidation of betaine aldehyde to the corresponding acid.</text>
</comment>
<dbReference type="InterPro" id="IPR016161">
    <property type="entry name" value="Ald_DH/histidinol_DH"/>
</dbReference>
<evidence type="ECO:0000313" key="11">
    <source>
        <dbReference type="EMBL" id="ETX29267.1"/>
    </source>
</evidence>
<dbReference type="GO" id="GO:0046872">
    <property type="term" value="F:metal ion binding"/>
    <property type="evidence" value="ECO:0007669"/>
    <property type="project" value="UniProtKB-KW"/>
</dbReference>
<organism evidence="11 12">
    <name type="scientific">Roseivivax isoporae LMG 25204</name>
    <dbReference type="NCBI Taxonomy" id="1449351"/>
    <lineage>
        <taxon>Bacteria</taxon>
        <taxon>Pseudomonadati</taxon>
        <taxon>Pseudomonadota</taxon>
        <taxon>Alphaproteobacteria</taxon>
        <taxon>Rhodobacterales</taxon>
        <taxon>Roseobacteraceae</taxon>
        <taxon>Roseivivax</taxon>
    </lineage>
</organism>
<dbReference type="UniPathway" id="UPA00529">
    <property type="reaction ID" value="UER00386"/>
</dbReference>
<feature type="active site" description="Nucleophile" evidence="7">
    <location>
        <position position="285"/>
    </location>
</feature>
<keyword evidence="4 7" id="KW-0560">Oxidoreductase</keyword>
<feature type="binding site" evidence="7">
    <location>
        <position position="452"/>
    </location>
    <ligand>
        <name>K(+)</name>
        <dbReference type="ChEBI" id="CHEBI:29103"/>
        <label>2</label>
    </ligand>
</feature>
<dbReference type="EC" id="1.2.1.8" evidence="7"/>
<dbReference type="GO" id="GO:0019285">
    <property type="term" value="P:glycine betaine biosynthetic process from choline"/>
    <property type="evidence" value="ECO:0007669"/>
    <property type="project" value="UniProtKB-UniRule"/>
</dbReference>
<dbReference type="PROSITE" id="PS00687">
    <property type="entry name" value="ALDEHYDE_DEHYDR_GLU"/>
    <property type="match status" value="1"/>
</dbReference>
<dbReference type="Proteomes" id="UP000023430">
    <property type="component" value="Unassembled WGS sequence"/>
</dbReference>
<evidence type="ECO:0000256" key="9">
    <source>
        <dbReference type="RuleBase" id="RU003345"/>
    </source>
</evidence>
<proteinExistence type="inferred from homology"/>
<dbReference type="AlphaFoldDB" id="X7F8N2"/>
<feature type="binding site" description="covalent" evidence="7">
    <location>
        <position position="285"/>
    </location>
    <ligand>
        <name>NAD(+)</name>
        <dbReference type="ChEBI" id="CHEBI:57540"/>
    </ligand>
</feature>
<feature type="binding site" evidence="7">
    <location>
        <position position="382"/>
    </location>
    <ligand>
        <name>NAD(+)</name>
        <dbReference type="ChEBI" id="CHEBI:57540"/>
    </ligand>
</feature>
<evidence type="ECO:0000256" key="3">
    <source>
        <dbReference type="ARBA" id="ARBA00022958"/>
    </source>
</evidence>
<dbReference type="FunFam" id="3.40.309.10:FF:000012">
    <property type="entry name" value="Betaine aldehyde dehydrogenase"/>
    <property type="match status" value="1"/>
</dbReference>
<dbReference type="PROSITE" id="PS00070">
    <property type="entry name" value="ALDEHYDE_DEHYDR_CYS"/>
    <property type="match status" value="1"/>
</dbReference>
<feature type="active site" evidence="8">
    <location>
        <position position="251"/>
    </location>
</feature>
<comment type="caution">
    <text evidence="11">The sequence shown here is derived from an EMBL/GenBank/DDBJ whole genome shotgun (WGS) entry which is preliminary data.</text>
</comment>
<dbReference type="PATRIC" id="fig|1449351.3.peg.1871"/>
<dbReference type="InterPro" id="IPR016160">
    <property type="entry name" value="Ald_DH_CS_CYS"/>
</dbReference>
<name>X7F8N2_9RHOB</name>
<feature type="binding site" evidence="7">
    <location>
        <begin position="177"/>
        <end position="180"/>
    </location>
    <ligand>
        <name>NAD(+)</name>
        <dbReference type="ChEBI" id="CHEBI:57540"/>
    </ligand>
</feature>
<keyword evidence="5 7" id="KW-0520">NAD</keyword>
<feature type="binding site" evidence="7">
    <location>
        <position position="455"/>
    </location>
    <ligand>
        <name>K(+)</name>
        <dbReference type="ChEBI" id="CHEBI:29103"/>
        <label>2</label>
    </ligand>
</feature>
<reference evidence="11 12" key="1">
    <citation type="submission" date="2014-01" db="EMBL/GenBank/DDBJ databases">
        <title>Roseivivax isoporae LMG 25204 Genome Sequencing.</title>
        <authorList>
            <person name="Lai Q."/>
            <person name="Li G."/>
            <person name="Shao Z."/>
        </authorList>
    </citation>
    <scope>NUCLEOTIDE SEQUENCE [LARGE SCALE GENOMIC DNA]</scope>
    <source>
        <strain evidence="11 12">LMG 25204</strain>
    </source>
</reference>
<keyword evidence="6 7" id="KW-0558">Oxidation</keyword>
<dbReference type="SUPFAM" id="SSF53720">
    <property type="entry name" value="ALDH-like"/>
    <property type="match status" value="1"/>
</dbReference>
<dbReference type="NCBIfam" id="NF009725">
    <property type="entry name" value="PRK13252.1"/>
    <property type="match status" value="1"/>
</dbReference>
<dbReference type="InterPro" id="IPR029510">
    <property type="entry name" value="Ald_DH_CS_GLU"/>
</dbReference>
<feature type="modified residue" description="Cysteine sulfenic acid (-SOH)" evidence="7">
    <location>
        <position position="285"/>
    </location>
</feature>
<feature type="active site" description="Charge relay system" evidence="7">
    <location>
        <position position="163"/>
    </location>
</feature>
<evidence type="ECO:0000256" key="8">
    <source>
        <dbReference type="PROSITE-ProRule" id="PRU10007"/>
    </source>
</evidence>
<feature type="binding site" evidence="7">
    <location>
        <position position="253"/>
    </location>
    <ligand>
        <name>NAD(+)</name>
        <dbReference type="ChEBI" id="CHEBI:57540"/>
    </ligand>
</feature>
<evidence type="ECO:0000256" key="1">
    <source>
        <dbReference type="ARBA" id="ARBA00009986"/>
    </source>
</evidence>
<dbReference type="EMBL" id="JAME01000011">
    <property type="protein sequence ID" value="ETX29267.1"/>
    <property type="molecule type" value="Genomic_DNA"/>
</dbReference>
<comment type="caution">
    <text evidence="7">Lacks conserved residue(s) required for the propagation of feature annotation.</text>
</comment>
<comment type="subunit">
    <text evidence="7">Dimer of dimers.</text>
</comment>
<comment type="catalytic activity">
    <reaction evidence="7">
        <text>betaine aldehyde + NAD(+) + H2O = glycine betaine + NADH + 2 H(+)</text>
        <dbReference type="Rhea" id="RHEA:15305"/>
        <dbReference type="ChEBI" id="CHEBI:15377"/>
        <dbReference type="ChEBI" id="CHEBI:15378"/>
        <dbReference type="ChEBI" id="CHEBI:15710"/>
        <dbReference type="ChEBI" id="CHEBI:17750"/>
        <dbReference type="ChEBI" id="CHEBI:57540"/>
        <dbReference type="ChEBI" id="CHEBI:57945"/>
        <dbReference type="EC" id="1.2.1.8"/>
    </reaction>
</comment>
<dbReference type="PANTHER" id="PTHR11699">
    <property type="entry name" value="ALDEHYDE DEHYDROGENASE-RELATED"/>
    <property type="match status" value="1"/>
</dbReference>
<dbReference type="Gene3D" id="3.40.309.10">
    <property type="entry name" value="Aldehyde Dehydrogenase, Chain A, domain 2"/>
    <property type="match status" value="1"/>
</dbReference>
<dbReference type="HAMAP" id="MF_00804">
    <property type="entry name" value="BADH"/>
    <property type="match status" value="1"/>
</dbReference>
<feature type="binding site" evidence="7">
    <location>
        <position position="95"/>
    </location>
    <ligand>
        <name>K(+)</name>
        <dbReference type="ChEBI" id="CHEBI:29103"/>
        <label>1</label>
    </ligand>
</feature>
<sequence length="485" mass="51214">MTYDTQPNASHFVNGAPLEDATGDVIDVIYPATGEVIARVHAATDAVIAEAVAGAQAAQAEWAATPPRERGRVLTRAAQILRERNRELSVLETMDTGKPLSETLVADATSGADALEYFGGIAAGLTGEHIPLGRDWAYTVREPLGVCVGIGAWNYPTQIACWKAAPALACGNAMIFKPSETTPLSALKVAEILVEAGLPAGLFNVVQGAGAVGAALTTHPAVDKVSLTGSVPTGRKVYAAAAESIKHVTMELGGKSPILVFDDADIEDAVGGAILGNFYSSGQICSNGTRVFVQKGLRERFVARMAERMAEAVIGDPLDEATNFGPLVSARQMEIVTSYLEKGKAEGARLVAGGERLDRPGYWVTPALFDGVTDDMTIAQEEIFGPVLSVLEFETEDEAVARANDTTFGLSAGVFTRDLARAHRVIGRLRAGTCFVNSYNDAPVEMPFGGVKMSGVGRENAKAAIEHYSQLKSVYVRMGPVEAPF</sequence>
<feature type="binding site" evidence="7">
    <location>
        <position position="29"/>
    </location>
    <ligand>
        <name>K(+)</name>
        <dbReference type="ChEBI" id="CHEBI:29103"/>
        <label>1</label>
    </ligand>
</feature>
<dbReference type="GO" id="GO:0008802">
    <property type="term" value="F:betaine-aldehyde dehydrogenase (NAD+) activity"/>
    <property type="evidence" value="ECO:0007669"/>
    <property type="project" value="UniProtKB-UniRule"/>
</dbReference>
<feature type="binding site" evidence="7">
    <location>
        <position position="245"/>
    </location>
    <ligand>
        <name>K(+)</name>
        <dbReference type="ChEBI" id="CHEBI:29103"/>
        <label>2</label>
    </ligand>
</feature>
<keyword evidence="3 7" id="KW-0630">Potassium</keyword>
<keyword evidence="2 7" id="KW-0479">Metal-binding</keyword>
<comment type="cofactor">
    <cofactor evidence="7">
        <name>K(+)</name>
        <dbReference type="ChEBI" id="CHEBI:29103"/>
    </cofactor>
    <text evidence="7">Binds 2 potassium ions per subunit.</text>
</comment>
<evidence type="ECO:0000313" key="12">
    <source>
        <dbReference type="Proteomes" id="UP000023430"/>
    </source>
</evidence>
<evidence type="ECO:0000259" key="10">
    <source>
        <dbReference type="Pfam" id="PF00171"/>
    </source>
</evidence>
<comment type="pathway">
    <text evidence="7">Amine and polyamine biosynthesis; betaine biosynthesis via choline pathway; betaine from betaine aldehyde: step 1/1.</text>
</comment>
<comment type="similarity">
    <text evidence="1 7 9">Belongs to the aldehyde dehydrogenase family.</text>
</comment>
<evidence type="ECO:0000256" key="4">
    <source>
        <dbReference type="ARBA" id="ARBA00023002"/>
    </source>
</evidence>
<accession>X7F8N2</accession>
<keyword evidence="12" id="KW-1185">Reference proteome</keyword>
<feature type="active site" description="Charge relay system" evidence="7">
    <location>
        <position position="459"/>
    </location>
</feature>
<dbReference type="InterPro" id="IPR016163">
    <property type="entry name" value="Ald_DH_C"/>
</dbReference>
<feature type="domain" description="Aldehyde dehydrogenase" evidence="10">
    <location>
        <begin position="23"/>
        <end position="474"/>
    </location>
</feature>
<dbReference type="FunFam" id="3.40.605.10:FF:000007">
    <property type="entry name" value="NAD/NADP-dependent betaine aldehyde dehydrogenase"/>
    <property type="match status" value="1"/>
</dbReference>
<keyword evidence="7" id="KW-0521">NADP</keyword>
<dbReference type="eggNOG" id="COG1012">
    <property type="taxonomic scope" value="Bacteria"/>
</dbReference>
<feature type="binding site" evidence="7">
    <location>
        <begin position="151"/>
        <end position="153"/>
    </location>
    <ligand>
        <name>NAD(+)</name>
        <dbReference type="ChEBI" id="CHEBI:57540"/>
    </ligand>
</feature>
<dbReference type="STRING" id="1449351.RISW2_02350"/>
<feature type="active site" description="Proton acceptor" evidence="7">
    <location>
        <position position="251"/>
    </location>
</feature>
<dbReference type="OrthoDB" id="9812625at2"/>
<dbReference type="Gene3D" id="3.40.605.10">
    <property type="entry name" value="Aldehyde Dehydrogenase, Chain A, domain 1"/>
    <property type="match status" value="1"/>
</dbReference>
<dbReference type="RefSeq" id="WP_043769405.1">
    <property type="nucleotide sequence ID" value="NZ_JAME01000011.1"/>
</dbReference>
<evidence type="ECO:0000256" key="6">
    <source>
        <dbReference type="ARBA" id="ARBA00023097"/>
    </source>
</evidence>
<dbReference type="InterPro" id="IPR011264">
    <property type="entry name" value="BADH"/>
</dbReference>
<evidence type="ECO:0000256" key="2">
    <source>
        <dbReference type="ARBA" id="ARBA00022723"/>
    </source>
</evidence>
<dbReference type="InterPro" id="IPR016162">
    <property type="entry name" value="Ald_DH_N"/>
</dbReference>